<evidence type="ECO:0000259" key="5">
    <source>
        <dbReference type="Pfam" id="PF00700"/>
    </source>
</evidence>
<dbReference type="InterPro" id="IPR013384">
    <property type="entry name" value="Flagell_FlgL"/>
</dbReference>
<evidence type="ECO:0000256" key="1">
    <source>
        <dbReference type="ARBA" id="ARBA00004365"/>
    </source>
</evidence>
<dbReference type="Pfam" id="PF00700">
    <property type="entry name" value="Flagellin_C"/>
    <property type="match status" value="1"/>
</dbReference>
<evidence type="ECO:0000256" key="2">
    <source>
        <dbReference type="ARBA" id="ARBA00005709"/>
    </source>
</evidence>
<dbReference type="EMBL" id="CP002131">
    <property type="protein sequence ID" value="ADL08336.1"/>
    <property type="molecule type" value="Genomic_DNA"/>
</dbReference>
<keyword evidence="7" id="KW-1185">Reference proteome</keyword>
<reference evidence="6 7" key="1">
    <citation type="journal article" date="2010" name="Stand. Genomic Sci.">
        <title>Complete genome sequence of Thermosediminibacter oceani type strain (JW/IW-1228P).</title>
        <authorList>
            <person name="Pitluck S."/>
            <person name="Yasawong M."/>
            <person name="Munk C."/>
            <person name="Nolan M."/>
            <person name="Lapidus A."/>
            <person name="Lucas S."/>
            <person name="Glavina Del Rio T."/>
            <person name="Tice H."/>
            <person name="Cheng J.F."/>
            <person name="Bruce D."/>
            <person name="Detter C."/>
            <person name="Tapia R."/>
            <person name="Han C."/>
            <person name="Goodwin L."/>
            <person name="Liolios K."/>
            <person name="Ivanova N."/>
            <person name="Mavromatis K."/>
            <person name="Mikhailova N."/>
            <person name="Pati A."/>
            <person name="Chen A."/>
            <person name="Palaniappan K."/>
            <person name="Land M."/>
            <person name="Hauser L."/>
            <person name="Chang Y.J."/>
            <person name="Jeffries C.D."/>
            <person name="Rohde M."/>
            <person name="Spring S."/>
            <person name="Sikorski J."/>
            <person name="Goker M."/>
            <person name="Woyke T."/>
            <person name="Bristow J."/>
            <person name="Eisen J.A."/>
            <person name="Markowitz V."/>
            <person name="Hugenholtz P."/>
            <person name="Kyrpides N.C."/>
            <person name="Klenk H.P."/>
        </authorList>
    </citation>
    <scope>NUCLEOTIDE SEQUENCE [LARGE SCALE GENOMIC DNA]</scope>
    <source>
        <strain evidence="7">ATCC BAA-1034 / DSM 16646 / JW/IW-1228P</strain>
    </source>
</reference>
<dbReference type="InterPro" id="IPR046358">
    <property type="entry name" value="Flagellin_C"/>
</dbReference>
<feature type="domain" description="Flagellin N-terminal" evidence="4">
    <location>
        <begin position="7"/>
        <end position="140"/>
    </location>
</feature>
<organism evidence="6 7">
    <name type="scientific">Thermosediminibacter oceani (strain ATCC BAA-1034 / DSM 16646 / JW/IW-1228P)</name>
    <dbReference type="NCBI Taxonomy" id="555079"/>
    <lineage>
        <taxon>Bacteria</taxon>
        <taxon>Bacillati</taxon>
        <taxon>Bacillota</taxon>
        <taxon>Clostridia</taxon>
        <taxon>Thermosediminibacterales</taxon>
        <taxon>Thermosediminibacteraceae</taxon>
        <taxon>Thermosediminibacter</taxon>
    </lineage>
</organism>
<dbReference type="eggNOG" id="COG1344">
    <property type="taxonomic scope" value="Bacteria"/>
</dbReference>
<protein>
    <submittedName>
        <fullName evidence="6">Flagellar hook-associated protein 3</fullName>
    </submittedName>
</protein>
<comment type="similarity">
    <text evidence="2">Belongs to the bacterial flagellin family.</text>
</comment>
<sequence length="294" mass="33318">MRVTQSMITEAFIRNLSQNLRRLGKKEDMLASGKKVRLPSDDPVSATLAMRLRDTLLTVEQYTKNTEDAITWLKSTETALANTGEILQRIRELTVYAANDTLSAEEREMVLDEITQLKHQLLQEANASHNKKYLFNGYHTDQAPFYIDAMDGKIKPSVATSETVDYNIGRSNSIQVNVMGNDVFTDIFLTVEDIEQDLLNNDSASLSGRLDQLDNAIDTVLKYRSQIGARINRLEATKTRLEYNNIDYTELLSKTEDVDVAKLIMDLKMEENVYRASLAVGARIIQPTLVDFLR</sequence>
<dbReference type="GO" id="GO:0005198">
    <property type="term" value="F:structural molecule activity"/>
    <property type="evidence" value="ECO:0007669"/>
    <property type="project" value="InterPro"/>
</dbReference>
<dbReference type="PANTHER" id="PTHR42792:SF1">
    <property type="entry name" value="FLAGELLAR HOOK-ASSOCIATED PROTEIN 3"/>
    <property type="match status" value="1"/>
</dbReference>
<dbReference type="GO" id="GO:0009424">
    <property type="term" value="C:bacterial-type flagellum hook"/>
    <property type="evidence" value="ECO:0007669"/>
    <property type="project" value="InterPro"/>
</dbReference>
<dbReference type="Pfam" id="PF00669">
    <property type="entry name" value="Flagellin_N"/>
    <property type="match status" value="1"/>
</dbReference>
<evidence type="ECO:0000313" key="7">
    <source>
        <dbReference type="Proteomes" id="UP000000272"/>
    </source>
</evidence>
<comment type="subcellular location">
    <subcellularLocation>
        <location evidence="1">Bacterial flagellum</location>
    </subcellularLocation>
</comment>
<dbReference type="NCBIfam" id="TIGR02550">
    <property type="entry name" value="flagell_flgL"/>
    <property type="match status" value="1"/>
</dbReference>
<dbReference type="Gene3D" id="1.20.1330.10">
    <property type="entry name" value="f41 fragment of flagellin, N-terminal domain"/>
    <property type="match status" value="1"/>
</dbReference>
<keyword evidence="6" id="KW-0966">Cell projection</keyword>
<dbReference type="HOGENOM" id="CLU_024437_2_1_9"/>
<dbReference type="SUPFAM" id="SSF64518">
    <property type="entry name" value="Phase 1 flagellin"/>
    <property type="match status" value="1"/>
</dbReference>
<dbReference type="RefSeq" id="WP_013276364.1">
    <property type="nucleotide sequence ID" value="NC_014377.1"/>
</dbReference>
<dbReference type="InterPro" id="IPR001029">
    <property type="entry name" value="Flagellin_N"/>
</dbReference>
<dbReference type="KEGG" id="toc:Toce_1596"/>
<keyword evidence="6" id="KW-0282">Flagellum</keyword>
<dbReference type="OrthoDB" id="9758307at2"/>
<dbReference type="STRING" id="555079.Toce_1596"/>
<dbReference type="Proteomes" id="UP000000272">
    <property type="component" value="Chromosome"/>
</dbReference>
<feature type="domain" description="Flagellin C-terminal" evidence="5">
    <location>
        <begin position="210"/>
        <end position="292"/>
    </location>
</feature>
<dbReference type="AlphaFoldDB" id="D9RYB2"/>
<name>D9RYB2_THEOJ</name>
<evidence type="ECO:0000313" key="6">
    <source>
        <dbReference type="EMBL" id="ADL08336.1"/>
    </source>
</evidence>
<keyword evidence="6" id="KW-0969">Cilium</keyword>
<gene>
    <name evidence="6" type="ordered locus">Toce_1596</name>
</gene>
<evidence type="ECO:0000256" key="3">
    <source>
        <dbReference type="ARBA" id="ARBA00023143"/>
    </source>
</evidence>
<proteinExistence type="inferred from homology"/>
<dbReference type="GO" id="GO:0071973">
    <property type="term" value="P:bacterial-type flagellum-dependent cell motility"/>
    <property type="evidence" value="ECO:0007669"/>
    <property type="project" value="InterPro"/>
</dbReference>
<accession>D9RYB2</accession>
<keyword evidence="3" id="KW-0975">Bacterial flagellum</keyword>
<evidence type="ECO:0000259" key="4">
    <source>
        <dbReference type="Pfam" id="PF00669"/>
    </source>
</evidence>
<dbReference type="InterPro" id="IPR001492">
    <property type="entry name" value="Flagellin"/>
</dbReference>
<dbReference type="PANTHER" id="PTHR42792">
    <property type="entry name" value="FLAGELLIN"/>
    <property type="match status" value="1"/>
</dbReference>